<dbReference type="PANTHER" id="PTHR11941">
    <property type="entry name" value="ENOYL-COA HYDRATASE-RELATED"/>
    <property type="match status" value="1"/>
</dbReference>
<sequence length="259" mass="28717">MTDDILREDREGIIILTLNRAAKRNAMTIAMRQAIFDAVDDLRDDPELKVLLLRSNSPFFTAGIDIVEHVQHFPNTRTMQVFRRDYRRNIHRFFDEMEMIEKPVVMAINGPCLGIGLEMAGAVDFRLASTEARFGLPEVDLGMIAGSGGTSRLVRLIGVGWTKWLGMAGEPMDAQTALTAGLVQAVYQPEAFEDQVWAFCQRLAAKDADAVGVAKLAIDLCKDLDRQGGRTVERLANTPLSLRDNSARIANRLKTGGKK</sequence>
<dbReference type="InterPro" id="IPR001753">
    <property type="entry name" value="Enoyl-CoA_hydra/iso"/>
</dbReference>
<keyword evidence="2" id="KW-1185">Reference proteome</keyword>
<dbReference type="Pfam" id="PF00378">
    <property type="entry name" value="ECH_1"/>
    <property type="match status" value="1"/>
</dbReference>
<protein>
    <submittedName>
        <fullName evidence="1">Enoyl-CoA hydratase/isomerase family protein</fullName>
    </submittedName>
</protein>
<proteinExistence type="predicted"/>
<evidence type="ECO:0000313" key="2">
    <source>
        <dbReference type="Proteomes" id="UP001595604"/>
    </source>
</evidence>
<name>A0ABV7IJ91_9SPHN</name>
<dbReference type="SUPFAM" id="SSF52096">
    <property type="entry name" value="ClpP/crotonase"/>
    <property type="match status" value="1"/>
</dbReference>
<dbReference type="Gene3D" id="3.90.226.10">
    <property type="entry name" value="2-enoyl-CoA Hydratase, Chain A, domain 1"/>
    <property type="match status" value="1"/>
</dbReference>
<evidence type="ECO:0000313" key="1">
    <source>
        <dbReference type="EMBL" id="MFC3172655.1"/>
    </source>
</evidence>
<gene>
    <name evidence="1" type="ORF">ACFOD9_00170</name>
</gene>
<dbReference type="PANTHER" id="PTHR11941:SF54">
    <property type="entry name" value="ENOYL-COA HYDRATASE, MITOCHONDRIAL"/>
    <property type="match status" value="1"/>
</dbReference>
<dbReference type="Proteomes" id="UP001595604">
    <property type="component" value="Unassembled WGS sequence"/>
</dbReference>
<organism evidence="1 2">
    <name type="scientific">Novosphingobium bradum</name>
    <dbReference type="NCBI Taxonomy" id="1737444"/>
    <lineage>
        <taxon>Bacteria</taxon>
        <taxon>Pseudomonadati</taxon>
        <taxon>Pseudomonadota</taxon>
        <taxon>Alphaproteobacteria</taxon>
        <taxon>Sphingomonadales</taxon>
        <taxon>Sphingomonadaceae</taxon>
        <taxon>Novosphingobium</taxon>
    </lineage>
</organism>
<dbReference type="CDD" id="cd06558">
    <property type="entry name" value="crotonase-like"/>
    <property type="match status" value="1"/>
</dbReference>
<accession>A0ABV7IJ91</accession>
<dbReference type="RefSeq" id="WP_379508052.1">
    <property type="nucleotide sequence ID" value="NZ_JBHRTQ010000001.1"/>
</dbReference>
<dbReference type="EMBL" id="JBHRTQ010000001">
    <property type="protein sequence ID" value="MFC3172655.1"/>
    <property type="molecule type" value="Genomic_DNA"/>
</dbReference>
<comment type="caution">
    <text evidence="1">The sequence shown here is derived from an EMBL/GenBank/DDBJ whole genome shotgun (WGS) entry which is preliminary data.</text>
</comment>
<dbReference type="InterPro" id="IPR029045">
    <property type="entry name" value="ClpP/crotonase-like_dom_sf"/>
</dbReference>
<reference evidence="2" key="1">
    <citation type="journal article" date="2019" name="Int. J. Syst. Evol. Microbiol.">
        <title>The Global Catalogue of Microorganisms (GCM) 10K type strain sequencing project: providing services to taxonomists for standard genome sequencing and annotation.</title>
        <authorList>
            <consortium name="The Broad Institute Genomics Platform"/>
            <consortium name="The Broad Institute Genome Sequencing Center for Infectious Disease"/>
            <person name="Wu L."/>
            <person name="Ma J."/>
        </authorList>
    </citation>
    <scope>NUCLEOTIDE SEQUENCE [LARGE SCALE GENOMIC DNA]</scope>
    <source>
        <strain evidence="2">KCTC 42984</strain>
    </source>
</reference>